<accession>A0A9D1CIB9</accession>
<dbReference type="AlphaFoldDB" id="A0A9D1CIB9"/>
<keyword evidence="1" id="KW-0547">Nucleotide-binding</keyword>
<feature type="non-terminal residue" evidence="1">
    <location>
        <position position="1"/>
    </location>
</feature>
<dbReference type="GO" id="GO:0005524">
    <property type="term" value="F:ATP binding"/>
    <property type="evidence" value="ECO:0007669"/>
    <property type="project" value="UniProtKB-KW"/>
</dbReference>
<reference evidence="1" key="2">
    <citation type="journal article" date="2021" name="PeerJ">
        <title>Extensive microbial diversity within the chicken gut microbiome revealed by metagenomics and culture.</title>
        <authorList>
            <person name="Gilroy R."/>
            <person name="Ravi A."/>
            <person name="Getino M."/>
            <person name="Pursley I."/>
            <person name="Horton D.L."/>
            <person name="Alikhan N.F."/>
            <person name="Baker D."/>
            <person name="Gharbi K."/>
            <person name="Hall N."/>
            <person name="Watson M."/>
            <person name="Adriaenssens E.M."/>
            <person name="Foster-Nyarko E."/>
            <person name="Jarju S."/>
            <person name="Secka A."/>
            <person name="Antonio M."/>
            <person name="Oren A."/>
            <person name="Chaudhuri R.R."/>
            <person name="La Ragione R."/>
            <person name="Hildebrand F."/>
            <person name="Pallen M.J."/>
        </authorList>
    </citation>
    <scope>NUCLEOTIDE SEQUENCE</scope>
    <source>
        <strain evidence="1">ChiHile30-977</strain>
    </source>
</reference>
<dbReference type="PANTHER" id="PTHR43394">
    <property type="entry name" value="ATP-DEPENDENT PERMEASE MDL1, MITOCHONDRIAL"/>
    <property type="match status" value="1"/>
</dbReference>
<dbReference type="Gene3D" id="3.40.50.300">
    <property type="entry name" value="P-loop containing nucleotide triphosphate hydrolases"/>
    <property type="match status" value="1"/>
</dbReference>
<dbReference type="InterPro" id="IPR039421">
    <property type="entry name" value="Type_1_exporter"/>
</dbReference>
<keyword evidence="1" id="KW-0067">ATP-binding</keyword>
<name>A0A9D1CIB9_9FIRM</name>
<comment type="caution">
    <text evidence="1">The sequence shown here is derived from an EMBL/GenBank/DDBJ whole genome shotgun (WGS) entry which is preliminary data.</text>
</comment>
<proteinExistence type="predicted"/>
<sequence>LLKDNRILIFDDSLSAVDTQTDAAIRAELAQKRAGVTTFIISHRVTTLAEADEIIVLEQGRVAQQGTHAELIRQPGLYQRIYHIQSALEDEMHEVTA</sequence>
<reference evidence="1" key="1">
    <citation type="submission" date="2020-10" db="EMBL/GenBank/DDBJ databases">
        <authorList>
            <person name="Gilroy R."/>
        </authorList>
    </citation>
    <scope>NUCLEOTIDE SEQUENCE</scope>
    <source>
        <strain evidence="1">ChiHile30-977</strain>
    </source>
</reference>
<evidence type="ECO:0000313" key="1">
    <source>
        <dbReference type="EMBL" id="HIQ62615.1"/>
    </source>
</evidence>
<dbReference type="SUPFAM" id="SSF52540">
    <property type="entry name" value="P-loop containing nucleoside triphosphate hydrolases"/>
    <property type="match status" value="1"/>
</dbReference>
<dbReference type="PANTHER" id="PTHR43394:SF1">
    <property type="entry name" value="ATP-BINDING CASSETTE SUB-FAMILY B MEMBER 10, MITOCHONDRIAL"/>
    <property type="match status" value="1"/>
</dbReference>
<dbReference type="Proteomes" id="UP000886819">
    <property type="component" value="Unassembled WGS sequence"/>
</dbReference>
<dbReference type="EMBL" id="DVFI01000047">
    <property type="protein sequence ID" value="HIQ62615.1"/>
    <property type="molecule type" value="Genomic_DNA"/>
</dbReference>
<dbReference type="GO" id="GO:0015421">
    <property type="term" value="F:ABC-type oligopeptide transporter activity"/>
    <property type="evidence" value="ECO:0007669"/>
    <property type="project" value="TreeGrafter"/>
</dbReference>
<dbReference type="InterPro" id="IPR027417">
    <property type="entry name" value="P-loop_NTPase"/>
</dbReference>
<protein>
    <submittedName>
        <fullName evidence="1">ABC transporter ATP-binding protein</fullName>
    </submittedName>
</protein>
<organism evidence="1 2">
    <name type="scientific">Candidatus Avichristensenella intestinipullorum</name>
    <dbReference type="NCBI Taxonomy" id="2840693"/>
    <lineage>
        <taxon>Bacteria</taxon>
        <taxon>Bacillati</taxon>
        <taxon>Bacillota</taxon>
        <taxon>Clostridia</taxon>
        <taxon>Candidatus Avichristensenella</taxon>
    </lineage>
</organism>
<evidence type="ECO:0000313" key="2">
    <source>
        <dbReference type="Proteomes" id="UP000886819"/>
    </source>
</evidence>
<gene>
    <name evidence="1" type="ORF">IAA66_03390</name>
</gene>